<dbReference type="SUPFAM" id="SSF117396">
    <property type="entry name" value="TM1631-like"/>
    <property type="match status" value="1"/>
</dbReference>
<dbReference type="PANTHER" id="PTHR30348">
    <property type="entry name" value="UNCHARACTERIZED PROTEIN YECE"/>
    <property type="match status" value="1"/>
</dbReference>
<dbReference type="Pfam" id="PF01904">
    <property type="entry name" value="DUF72"/>
    <property type="match status" value="1"/>
</dbReference>
<dbReference type="AlphaFoldDB" id="A0A4U5JV93"/>
<dbReference type="PANTHER" id="PTHR30348:SF4">
    <property type="entry name" value="DUF72 DOMAIN-CONTAINING PROTEIN"/>
    <property type="match status" value="1"/>
</dbReference>
<proteinExistence type="predicted"/>
<dbReference type="RefSeq" id="WP_137266056.1">
    <property type="nucleotide sequence ID" value="NZ_SZUA01000001.1"/>
</dbReference>
<organism evidence="1 2">
    <name type="scientific">Luteimonas gilva</name>
    <dbReference type="NCBI Taxonomy" id="2572684"/>
    <lineage>
        <taxon>Bacteria</taxon>
        <taxon>Pseudomonadati</taxon>
        <taxon>Pseudomonadota</taxon>
        <taxon>Gammaproteobacteria</taxon>
        <taxon>Lysobacterales</taxon>
        <taxon>Lysobacteraceae</taxon>
        <taxon>Luteimonas</taxon>
    </lineage>
</organism>
<dbReference type="InterPro" id="IPR036520">
    <property type="entry name" value="UPF0759_sf"/>
</dbReference>
<accession>A0A4U5JV93</accession>
<protein>
    <submittedName>
        <fullName evidence="1">DUF72 domain-containing protein</fullName>
    </submittedName>
</protein>
<dbReference type="Gene3D" id="3.20.20.410">
    <property type="entry name" value="Protein of unknown function UPF0759"/>
    <property type="match status" value="1"/>
</dbReference>
<dbReference type="Proteomes" id="UP000308707">
    <property type="component" value="Unassembled WGS sequence"/>
</dbReference>
<dbReference type="EMBL" id="SZUA01000001">
    <property type="protein sequence ID" value="TKR33850.1"/>
    <property type="molecule type" value="Genomic_DNA"/>
</dbReference>
<dbReference type="OrthoDB" id="9780310at2"/>
<name>A0A4U5JV93_9GAMM</name>
<sequence length="281" mass="31435">MTRASQTQTSTGRVTVGIGGWTFAPWRDNFYPKGLVQRRELEFASRHVTAIEINGTYYGTQKPVTYAKWRDETPEDFVFSAKAPKRIMASRALAKTGPQIEDFVGGIVELGDKLGPLVWQFEQGRKLEAGDFDEFLDLLPKQSGARGLRHVLDVRDAFFIDARFLDSARKRGMATVFTDSPDYPSFADVTTDFIYARLMRSRSSVATGYPDAELQTWAERALRWAAGGEPEDLPKIAPAAAEARPRDVFLYFISAAKERNPAAAMKLLEQLGLQPSEAFRP</sequence>
<gene>
    <name evidence="1" type="ORF">FCE95_06155</name>
</gene>
<evidence type="ECO:0000313" key="2">
    <source>
        <dbReference type="Proteomes" id="UP000308707"/>
    </source>
</evidence>
<keyword evidence="2" id="KW-1185">Reference proteome</keyword>
<reference evidence="1 2" key="1">
    <citation type="submission" date="2019-04" db="EMBL/GenBank/DDBJ databases">
        <title>Reference strain of H23.</title>
        <authorList>
            <person name="Luo X."/>
        </authorList>
    </citation>
    <scope>NUCLEOTIDE SEQUENCE [LARGE SCALE GENOMIC DNA]</scope>
    <source>
        <strain evidence="1 2">H23</strain>
    </source>
</reference>
<evidence type="ECO:0000313" key="1">
    <source>
        <dbReference type="EMBL" id="TKR33850.1"/>
    </source>
</evidence>
<comment type="caution">
    <text evidence="1">The sequence shown here is derived from an EMBL/GenBank/DDBJ whole genome shotgun (WGS) entry which is preliminary data.</text>
</comment>
<dbReference type="InterPro" id="IPR002763">
    <property type="entry name" value="DUF72"/>
</dbReference>